<dbReference type="FunFam" id="3.40.309.10:FF:000049">
    <property type="entry name" value="Aldehyde dehydrogenase"/>
    <property type="match status" value="1"/>
</dbReference>
<dbReference type="PROSITE" id="PS00687">
    <property type="entry name" value="ALDEHYDE_DEHYDR_GLU"/>
    <property type="match status" value="1"/>
</dbReference>
<evidence type="ECO:0000256" key="3">
    <source>
        <dbReference type="ARBA" id="ARBA00024226"/>
    </source>
</evidence>
<dbReference type="InterPro" id="IPR029510">
    <property type="entry name" value="Ald_DH_CS_GLU"/>
</dbReference>
<dbReference type="EMBL" id="ML119059">
    <property type="protein sequence ID" value="ROT36330.1"/>
    <property type="molecule type" value="Genomic_DNA"/>
</dbReference>
<evidence type="ECO:0000259" key="7">
    <source>
        <dbReference type="Pfam" id="PF00171"/>
    </source>
</evidence>
<evidence type="ECO:0000256" key="5">
    <source>
        <dbReference type="PROSITE-ProRule" id="PRU10007"/>
    </source>
</evidence>
<dbReference type="Pfam" id="PF00171">
    <property type="entry name" value="Aldedh"/>
    <property type="match status" value="1"/>
</dbReference>
<evidence type="ECO:0000313" key="8">
    <source>
        <dbReference type="EMBL" id="ROT36330.1"/>
    </source>
</evidence>
<evidence type="ECO:0000256" key="4">
    <source>
        <dbReference type="ARBA" id="ARBA00049194"/>
    </source>
</evidence>
<organism evidence="8 9">
    <name type="scientific">Sodiomyces alkalinus (strain CBS 110278 / VKM F-3762 / F11)</name>
    <name type="common">Alkaliphilic filamentous fungus</name>
    <dbReference type="NCBI Taxonomy" id="1314773"/>
    <lineage>
        <taxon>Eukaryota</taxon>
        <taxon>Fungi</taxon>
        <taxon>Dikarya</taxon>
        <taxon>Ascomycota</taxon>
        <taxon>Pezizomycotina</taxon>
        <taxon>Sordariomycetes</taxon>
        <taxon>Hypocreomycetidae</taxon>
        <taxon>Glomerellales</taxon>
        <taxon>Plectosphaerellaceae</taxon>
        <taxon>Sodiomyces</taxon>
    </lineage>
</organism>
<dbReference type="SUPFAM" id="SSF53720">
    <property type="entry name" value="ALDH-like"/>
    <property type="match status" value="1"/>
</dbReference>
<dbReference type="InterPro" id="IPR016162">
    <property type="entry name" value="Ald_DH_N"/>
</dbReference>
<dbReference type="GeneID" id="39580934"/>
<feature type="active site" evidence="5">
    <location>
        <position position="273"/>
    </location>
</feature>
<dbReference type="Gene3D" id="3.40.605.10">
    <property type="entry name" value="Aldehyde Dehydrogenase, Chain A, domain 1"/>
    <property type="match status" value="1"/>
</dbReference>
<comment type="catalytic activity">
    <reaction evidence="4">
        <text>an aldehyde + NAD(+) + H2O = a carboxylate + NADH + 2 H(+)</text>
        <dbReference type="Rhea" id="RHEA:16185"/>
        <dbReference type="ChEBI" id="CHEBI:15377"/>
        <dbReference type="ChEBI" id="CHEBI:15378"/>
        <dbReference type="ChEBI" id="CHEBI:17478"/>
        <dbReference type="ChEBI" id="CHEBI:29067"/>
        <dbReference type="ChEBI" id="CHEBI:57540"/>
        <dbReference type="ChEBI" id="CHEBI:57945"/>
        <dbReference type="EC" id="1.2.1.3"/>
    </reaction>
</comment>
<proteinExistence type="inferred from homology"/>
<dbReference type="InterPro" id="IPR016161">
    <property type="entry name" value="Ald_DH/histidinol_DH"/>
</dbReference>
<dbReference type="STRING" id="1314773.A0A3N2PPG9"/>
<dbReference type="InterPro" id="IPR015590">
    <property type="entry name" value="Aldehyde_DH_dom"/>
</dbReference>
<dbReference type="RefSeq" id="XP_028464136.1">
    <property type="nucleotide sequence ID" value="XM_028612456.1"/>
</dbReference>
<evidence type="ECO:0000256" key="1">
    <source>
        <dbReference type="ARBA" id="ARBA00009986"/>
    </source>
</evidence>
<keyword evidence="9" id="KW-1185">Reference proteome</keyword>
<evidence type="ECO:0000256" key="2">
    <source>
        <dbReference type="ARBA" id="ARBA00023002"/>
    </source>
</evidence>
<dbReference type="OrthoDB" id="310895at2759"/>
<dbReference type="FunFam" id="3.40.605.10:FF:000007">
    <property type="entry name" value="NAD/NADP-dependent betaine aldehyde dehydrogenase"/>
    <property type="match status" value="1"/>
</dbReference>
<comment type="similarity">
    <text evidence="1 6">Belongs to the aldehyde dehydrogenase family.</text>
</comment>
<reference evidence="8 9" key="1">
    <citation type="journal article" date="2018" name="Mol. Ecol.">
        <title>The obligate alkalophilic soda-lake fungus Sodiomyces alkalinus has shifted to a protein diet.</title>
        <authorList>
            <person name="Grum-Grzhimaylo A.A."/>
            <person name="Falkoski D.L."/>
            <person name="van den Heuvel J."/>
            <person name="Valero-Jimenez C.A."/>
            <person name="Min B."/>
            <person name="Choi I.G."/>
            <person name="Lipzen A."/>
            <person name="Daum C.G."/>
            <person name="Aanen D.K."/>
            <person name="Tsang A."/>
            <person name="Henrissat B."/>
            <person name="Bilanenko E.N."/>
            <person name="de Vries R.P."/>
            <person name="van Kan J.A.L."/>
            <person name="Grigoriev I.V."/>
            <person name="Debets A.J.M."/>
        </authorList>
    </citation>
    <scope>NUCLEOTIDE SEQUENCE [LARGE SCALE GENOMIC DNA]</scope>
    <source>
        <strain evidence="8 9">F11</strain>
    </source>
</reference>
<dbReference type="Gene3D" id="3.40.309.10">
    <property type="entry name" value="Aldehyde Dehydrogenase, Chain A, domain 2"/>
    <property type="match status" value="1"/>
</dbReference>
<name>A0A3N2PPG9_SODAK</name>
<evidence type="ECO:0000256" key="6">
    <source>
        <dbReference type="RuleBase" id="RU003345"/>
    </source>
</evidence>
<sequence length="504" mass="53824">MTSLGPTLKESAKKLESSFNWSKTNLPKQLFINNEYVESKNPKKLALSNPADGSLVADDVALAGEAEVDAAVAAAEAAFPAWRKTPATVRRDLMYKLADLIQQNGLALAELTRLTLGAPFGSFGSFEINLACEAFRYYAGWTDKFPGEAMPQDDGFMKIVRNEPLGVTCGIVPWNGPLGNVGMKAGPALATGNCFILKPSEKTPFAALALGTLIKEAGFPPGVFQVLSGDGSTGALLANHMRVRKVSFTGSTMTGRKIQEMAAKSNLKRVTLELGGKSPAVVFDDANLDNAVTWCANAITANTGQVCFAASRVYVQAGIYDKFVAAYKKAMADKAAGIGHPDAEGTSIGPLVDQSQFDRVRGFIERGQQGQGTLLVGGGRVGDKGYFVEPTVFENVAQDAEICQQEIFGPVAVLNKFETEEEIIEKANDTNFGLMAGVFTQDINKAMRFASEIDSGMVGINCVSLCFLTAPFGGSKESGTGRENAIHALRMFTEPKTVMINLTY</sequence>
<dbReference type="PANTHER" id="PTHR11699">
    <property type="entry name" value="ALDEHYDE DEHYDROGENASE-RELATED"/>
    <property type="match status" value="1"/>
</dbReference>
<accession>A0A3N2PPG9</accession>
<dbReference type="GO" id="GO:0004029">
    <property type="term" value="F:aldehyde dehydrogenase (NAD+) activity"/>
    <property type="evidence" value="ECO:0007669"/>
    <property type="project" value="UniProtKB-EC"/>
</dbReference>
<evidence type="ECO:0000313" key="9">
    <source>
        <dbReference type="Proteomes" id="UP000272025"/>
    </source>
</evidence>
<dbReference type="AlphaFoldDB" id="A0A3N2PPG9"/>
<feature type="domain" description="Aldehyde dehydrogenase" evidence="7">
    <location>
        <begin position="36"/>
        <end position="498"/>
    </location>
</feature>
<dbReference type="InterPro" id="IPR016163">
    <property type="entry name" value="Ald_DH_C"/>
</dbReference>
<keyword evidence="2 6" id="KW-0560">Oxidoreductase</keyword>
<protein>
    <recommendedName>
        <fullName evidence="3">aldehyde dehydrogenase (NAD(+))</fullName>
        <ecNumber evidence="3">1.2.1.3</ecNumber>
    </recommendedName>
</protein>
<dbReference type="EC" id="1.2.1.3" evidence="3"/>
<gene>
    <name evidence="8" type="ORF">SODALDRAFT_335430</name>
</gene>
<dbReference type="Proteomes" id="UP000272025">
    <property type="component" value="Unassembled WGS sequence"/>
</dbReference>